<dbReference type="RefSeq" id="WP_209944098.1">
    <property type="nucleotide sequence ID" value="NZ_JAFICZ010000001.1"/>
</dbReference>
<dbReference type="EMBL" id="JAFICZ010000001">
    <property type="protein sequence ID" value="MBP1294132.1"/>
    <property type="molecule type" value="Genomic_DNA"/>
</dbReference>
<name>A0A8I1Y7E5_BRAEL</name>
<reference evidence="1" key="1">
    <citation type="submission" date="2021-02" db="EMBL/GenBank/DDBJ databases">
        <title>Genomic Encyclopedia of Type Strains, Phase IV (KMG-V): Genome sequencing to study the core and pangenomes of soil and plant-associated prokaryotes.</title>
        <authorList>
            <person name="Whitman W."/>
        </authorList>
    </citation>
    <scope>NUCLEOTIDE SEQUENCE</scope>
    <source>
        <strain evidence="1">USDA 406</strain>
    </source>
</reference>
<accession>A0A8I1Y7E5</accession>
<proteinExistence type="predicted"/>
<dbReference type="AlphaFoldDB" id="A0A8I1Y7E5"/>
<gene>
    <name evidence="1" type="ORF">JOH49_003885</name>
</gene>
<evidence type="ECO:0000313" key="2">
    <source>
        <dbReference type="Proteomes" id="UP000673383"/>
    </source>
</evidence>
<dbReference type="Proteomes" id="UP000673383">
    <property type="component" value="Unassembled WGS sequence"/>
</dbReference>
<organism evidence="1 2">
    <name type="scientific">Bradyrhizobium elkanii</name>
    <dbReference type="NCBI Taxonomy" id="29448"/>
    <lineage>
        <taxon>Bacteria</taxon>
        <taxon>Pseudomonadati</taxon>
        <taxon>Pseudomonadota</taxon>
        <taxon>Alphaproteobacteria</taxon>
        <taxon>Hyphomicrobiales</taxon>
        <taxon>Nitrobacteraceae</taxon>
        <taxon>Bradyrhizobium</taxon>
    </lineage>
</organism>
<sequence length="82" mass="9275">MELQYGNIDLENEASRLDASDECERLFAAARERFPGYNDGQMLDALDYIMDGLEGVFHAGYPEQQWQAIAEHLGEHVQNGLT</sequence>
<evidence type="ECO:0000313" key="1">
    <source>
        <dbReference type="EMBL" id="MBP1294132.1"/>
    </source>
</evidence>
<protein>
    <submittedName>
        <fullName evidence="1">Uncharacterized protein</fullName>
    </submittedName>
</protein>
<comment type="caution">
    <text evidence="1">The sequence shown here is derived from an EMBL/GenBank/DDBJ whole genome shotgun (WGS) entry which is preliminary data.</text>
</comment>